<feature type="domain" description="SpaA-like prealbumin fold" evidence="2">
    <location>
        <begin position="34"/>
        <end position="90"/>
    </location>
</feature>
<evidence type="ECO:0000313" key="4">
    <source>
        <dbReference type="Proteomes" id="UP000629287"/>
    </source>
</evidence>
<sequence>MASTVSLAPAAAAQIPEPTQSTSTVPLNAAETGGVTILKKDPGGDVLAGASFTLLDSTGQQAARGKTDADGQLAFEHLAPGVYRLKEVSSGSPLHDVVDDQDVIVTPGADSPLTITDPFKPATVTLKAKDSKSDKLLPGSTVNIGTGDTTLLTLTTAQAAPPPRNCPSTAAPAVTSGSSKRRQRTDTTCTSPRKASPQSPAARSP</sequence>
<dbReference type="InterPro" id="IPR041033">
    <property type="entry name" value="SpaA_PFL_dom_1"/>
</dbReference>
<feature type="region of interest" description="Disordered" evidence="1">
    <location>
        <begin position="156"/>
        <end position="205"/>
    </location>
</feature>
<protein>
    <submittedName>
        <fullName evidence="3">Putative surface anchored protein</fullName>
    </submittedName>
</protein>
<keyword evidence="4" id="KW-1185">Reference proteome</keyword>
<organism evidence="3 4">
    <name type="scientific">Streptomyces stelliscabiei</name>
    <dbReference type="NCBI Taxonomy" id="146820"/>
    <lineage>
        <taxon>Bacteria</taxon>
        <taxon>Bacillati</taxon>
        <taxon>Actinomycetota</taxon>
        <taxon>Actinomycetes</taxon>
        <taxon>Kitasatosporales</taxon>
        <taxon>Streptomycetaceae</taxon>
        <taxon>Streptomyces</taxon>
    </lineage>
</organism>
<evidence type="ECO:0000313" key="3">
    <source>
        <dbReference type="EMBL" id="MBE1599927.1"/>
    </source>
</evidence>
<name>A0A8I0P9R1_9ACTN</name>
<dbReference type="Proteomes" id="UP000629287">
    <property type="component" value="Unassembled WGS sequence"/>
</dbReference>
<dbReference type="GO" id="GO:0005975">
    <property type="term" value="P:carbohydrate metabolic process"/>
    <property type="evidence" value="ECO:0007669"/>
    <property type="project" value="UniProtKB-ARBA"/>
</dbReference>
<dbReference type="AlphaFoldDB" id="A0A8I0P9R1"/>
<feature type="region of interest" description="Disordered" evidence="1">
    <location>
        <begin position="1"/>
        <end position="27"/>
    </location>
</feature>
<feature type="compositionally biased region" description="Polar residues" evidence="1">
    <location>
        <begin position="17"/>
        <end position="26"/>
    </location>
</feature>
<dbReference type="Gene3D" id="2.60.40.10">
    <property type="entry name" value="Immunoglobulins"/>
    <property type="match status" value="1"/>
</dbReference>
<dbReference type="RefSeq" id="WP_318787714.1">
    <property type="nucleotide sequence ID" value="NZ_JADBGF010000001.1"/>
</dbReference>
<evidence type="ECO:0000256" key="1">
    <source>
        <dbReference type="SAM" id="MobiDB-lite"/>
    </source>
</evidence>
<feature type="compositionally biased region" description="Polar residues" evidence="1">
    <location>
        <begin position="186"/>
        <end position="205"/>
    </location>
</feature>
<dbReference type="SUPFAM" id="SSF49478">
    <property type="entry name" value="Cna protein B-type domain"/>
    <property type="match status" value="1"/>
</dbReference>
<reference evidence="3 4" key="1">
    <citation type="submission" date="2020-10" db="EMBL/GenBank/DDBJ databases">
        <title>Sequencing the genomes of 1000 actinobacteria strains.</title>
        <authorList>
            <person name="Klenk H.-P."/>
        </authorList>
    </citation>
    <scope>NUCLEOTIDE SEQUENCE [LARGE SCALE GENOMIC DNA]</scope>
    <source>
        <strain evidence="3 4">DSM 41803</strain>
    </source>
</reference>
<dbReference type="EMBL" id="JADBGF010000001">
    <property type="protein sequence ID" value="MBE1599927.1"/>
    <property type="molecule type" value="Genomic_DNA"/>
</dbReference>
<dbReference type="InterPro" id="IPR013783">
    <property type="entry name" value="Ig-like_fold"/>
</dbReference>
<evidence type="ECO:0000259" key="2">
    <source>
        <dbReference type="Pfam" id="PF17802"/>
    </source>
</evidence>
<accession>A0A8I0P9R1</accession>
<dbReference type="Pfam" id="PF17802">
    <property type="entry name" value="SpaA"/>
    <property type="match status" value="1"/>
</dbReference>
<gene>
    <name evidence="3" type="ORF">H4687_006056</name>
</gene>
<comment type="caution">
    <text evidence="3">The sequence shown here is derived from an EMBL/GenBank/DDBJ whole genome shotgun (WGS) entry which is preliminary data.</text>
</comment>
<dbReference type="GeneID" id="86833980"/>
<proteinExistence type="predicted"/>